<evidence type="ECO:0000313" key="5">
    <source>
        <dbReference type="EMBL" id="KOX92498.1"/>
    </source>
</evidence>
<dbReference type="Proteomes" id="UP000037729">
    <property type="component" value="Unassembled WGS sequence"/>
</dbReference>
<dbReference type="EMBL" id="LIUF01000004">
    <property type="protein sequence ID" value="KOX92498.1"/>
    <property type="molecule type" value="Genomic_DNA"/>
</dbReference>
<feature type="domain" description="DUF8073" evidence="3">
    <location>
        <begin position="211"/>
        <end position="251"/>
    </location>
</feature>
<evidence type="ECO:0000259" key="3">
    <source>
        <dbReference type="Pfam" id="PF26271"/>
    </source>
</evidence>
<feature type="compositionally biased region" description="Low complexity" evidence="1">
    <location>
        <begin position="130"/>
        <end position="148"/>
    </location>
</feature>
<feature type="domain" description="DUF8073" evidence="2">
    <location>
        <begin position="331"/>
        <end position="395"/>
    </location>
</feature>
<reference evidence="5 6" key="1">
    <citation type="submission" date="2015-08" db="EMBL/GenBank/DDBJ databases">
        <title>Genomes of Isolates from Cabo Rojo, PR.</title>
        <authorList>
            <person name="Sanchez-Nieves R.L."/>
            <person name="Montalvo-Rodriguez R."/>
        </authorList>
    </citation>
    <scope>NUCLEOTIDE SEQUENCE [LARGE SCALE GENOMIC DNA]</scope>
    <source>
        <strain evidence="5 6">SL3</strain>
    </source>
</reference>
<dbReference type="STRING" id="1705562.AMS69_14215"/>
<name>A0A0M9AJ47_9EURY</name>
<proteinExistence type="predicted"/>
<dbReference type="Pfam" id="PF26272">
    <property type="entry name" value="DUF8073_N"/>
    <property type="match status" value="1"/>
</dbReference>
<keyword evidence="6" id="KW-1185">Reference proteome</keyword>
<gene>
    <name evidence="5" type="ORF">AMS69_14215</name>
</gene>
<sequence>MGLHTAFTALAEVIDAYESRGRSIETVEASPADTGGAVLDVTVAMPVSLRSGGGADESLTPETARLTESGDLEVTFSPPAPELPSTSGVALSVCDASATVTDDGLLLTVHLTIDATDAPDGAASADCGPDRAGSSDTATTTSRSAGPVEGDGGPVDGSAASAAESTNGGDSGSQENSQSGDASTADAQSDRDTDSESDSYAAVRDDSVPPYEDTDYLQALYDGCDNFREIAEKIQMDVSSETVRRYMIEADIHVPNTYDTSSDDEEEPSTESDAPDEGANQSGAVDADETVAVVEPVSAESSGPADEPVGELPDEQLVTDGIGLPADVQLQDIADAVVESDTVYEVQRRLDLDRGRTRDLLEELNLLDLVLCRLTDEPDQAVSYETVAGRIRQCTPHCA</sequence>
<dbReference type="Pfam" id="PF26270">
    <property type="entry name" value="DUF8073_C"/>
    <property type="match status" value="1"/>
</dbReference>
<dbReference type="OrthoDB" id="238089at2157"/>
<dbReference type="RefSeq" id="WP_053968708.1">
    <property type="nucleotide sequence ID" value="NZ_LIUF01000004.1"/>
</dbReference>
<protein>
    <submittedName>
        <fullName evidence="5">Uncharacterized protein</fullName>
    </submittedName>
</protein>
<organism evidence="5 6">
    <name type="scientific">Haloarcula rubripromontorii</name>
    <dbReference type="NCBI Taxonomy" id="1705562"/>
    <lineage>
        <taxon>Archaea</taxon>
        <taxon>Methanobacteriati</taxon>
        <taxon>Methanobacteriota</taxon>
        <taxon>Stenosarchaea group</taxon>
        <taxon>Halobacteria</taxon>
        <taxon>Halobacteriales</taxon>
        <taxon>Haloarculaceae</taxon>
        <taxon>Haloarcula</taxon>
    </lineage>
</organism>
<feature type="compositionally biased region" description="Polar residues" evidence="1">
    <location>
        <begin position="163"/>
        <end position="187"/>
    </location>
</feature>
<feature type="region of interest" description="Disordered" evidence="1">
    <location>
        <begin position="117"/>
        <end position="211"/>
    </location>
</feature>
<feature type="region of interest" description="Disordered" evidence="1">
    <location>
        <begin position="254"/>
        <end position="288"/>
    </location>
</feature>
<dbReference type="PATRIC" id="fig|1705562.3.peg.3455"/>
<evidence type="ECO:0000259" key="2">
    <source>
        <dbReference type="Pfam" id="PF26270"/>
    </source>
</evidence>
<accession>A0A0M9AJ47</accession>
<feature type="compositionally biased region" description="Acidic residues" evidence="1">
    <location>
        <begin position="261"/>
        <end position="276"/>
    </location>
</feature>
<dbReference type="InterPro" id="IPR058810">
    <property type="entry name" value="DUF8073_C"/>
</dbReference>
<evidence type="ECO:0000313" key="6">
    <source>
        <dbReference type="Proteomes" id="UP000037729"/>
    </source>
</evidence>
<evidence type="ECO:0000259" key="4">
    <source>
        <dbReference type="Pfam" id="PF26272"/>
    </source>
</evidence>
<dbReference type="AlphaFoldDB" id="A0A0M9AJ47"/>
<dbReference type="Pfam" id="PF26271">
    <property type="entry name" value="DUF8073_M"/>
    <property type="match status" value="1"/>
</dbReference>
<evidence type="ECO:0000256" key="1">
    <source>
        <dbReference type="SAM" id="MobiDB-lite"/>
    </source>
</evidence>
<dbReference type="InterPro" id="IPR058811">
    <property type="entry name" value="DUF8073_N"/>
</dbReference>
<comment type="caution">
    <text evidence="5">The sequence shown here is derived from an EMBL/GenBank/DDBJ whole genome shotgun (WGS) entry which is preliminary data.</text>
</comment>
<dbReference type="InterPro" id="IPR058809">
    <property type="entry name" value="DUF8073_M"/>
</dbReference>
<feature type="domain" description="DUF8073" evidence="4">
    <location>
        <begin position="4"/>
        <end position="113"/>
    </location>
</feature>